<protein>
    <recommendedName>
        <fullName evidence="3">Retrotransposon gag domain-containing protein</fullName>
    </recommendedName>
</protein>
<dbReference type="Proteomes" id="UP000257109">
    <property type="component" value="Unassembled WGS sequence"/>
</dbReference>
<organism evidence="1 2">
    <name type="scientific">Mucuna pruriens</name>
    <name type="common">Velvet bean</name>
    <name type="synonym">Dolichos pruriens</name>
    <dbReference type="NCBI Taxonomy" id="157652"/>
    <lineage>
        <taxon>Eukaryota</taxon>
        <taxon>Viridiplantae</taxon>
        <taxon>Streptophyta</taxon>
        <taxon>Embryophyta</taxon>
        <taxon>Tracheophyta</taxon>
        <taxon>Spermatophyta</taxon>
        <taxon>Magnoliopsida</taxon>
        <taxon>eudicotyledons</taxon>
        <taxon>Gunneridae</taxon>
        <taxon>Pentapetalae</taxon>
        <taxon>rosids</taxon>
        <taxon>fabids</taxon>
        <taxon>Fabales</taxon>
        <taxon>Fabaceae</taxon>
        <taxon>Papilionoideae</taxon>
        <taxon>50 kb inversion clade</taxon>
        <taxon>NPAAA clade</taxon>
        <taxon>indigoferoid/millettioid clade</taxon>
        <taxon>Phaseoleae</taxon>
        <taxon>Mucuna</taxon>
    </lineage>
</organism>
<evidence type="ECO:0000313" key="1">
    <source>
        <dbReference type="EMBL" id="RDX85581.1"/>
    </source>
</evidence>
<keyword evidence="2" id="KW-1185">Reference proteome</keyword>
<dbReference type="AlphaFoldDB" id="A0A371G525"/>
<name>A0A371G525_MUCPR</name>
<comment type="caution">
    <text evidence="1">The sequence shown here is derived from an EMBL/GenBank/DDBJ whole genome shotgun (WGS) entry which is preliminary data.</text>
</comment>
<reference evidence="1" key="1">
    <citation type="submission" date="2018-05" db="EMBL/GenBank/DDBJ databases">
        <title>Draft genome of Mucuna pruriens seed.</title>
        <authorList>
            <person name="Nnadi N.E."/>
            <person name="Vos R."/>
            <person name="Hasami M.H."/>
            <person name="Devisetty U.K."/>
            <person name="Aguiy J.C."/>
        </authorList>
    </citation>
    <scope>NUCLEOTIDE SEQUENCE [LARGE SCALE GENOMIC DNA]</scope>
    <source>
        <strain evidence="1">JCA_2017</strain>
    </source>
</reference>
<sequence length="174" mass="20397">MTKGLHNCDLELVGISPVFDVVYQYIQGIQGKDGFSFPRRSPMVAAVFVHVLGAAEVELIVDVGMDSDGWEPTSGVVIRFRVSIQFRVNIRFGVSIFFEVDLRIEIGHEVGFYKMRLVSYEFDGYALVWWKQYIREDLRTELKVRFVPTSYARDFYNKLQRRYQGFKSVYEYFK</sequence>
<gene>
    <name evidence="1" type="ORF">CR513_33206</name>
</gene>
<proteinExistence type="predicted"/>
<evidence type="ECO:0008006" key="3">
    <source>
        <dbReference type="Google" id="ProtNLM"/>
    </source>
</evidence>
<accession>A0A371G525</accession>
<feature type="non-terminal residue" evidence="1">
    <location>
        <position position="1"/>
    </location>
</feature>
<evidence type="ECO:0000313" key="2">
    <source>
        <dbReference type="Proteomes" id="UP000257109"/>
    </source>
</evidence>
<dbReference type="OrthoDB" id="1934635at2759"/>
<dbReference type="EMBL" id="QJKJ01006754">
    <property type="protein sequence ID" value="RDX85581.1"/>
    <property type="molecule type" value="Genomic_DNA"/>
</dbReference>